<feature type="region of interest" description="Disordered" evidence="1">
    <location>
        <begin position="77"/>
        <end position="101"/>
    </location>
</feature>
<name>A0ABN9RCI9_9DINO</name>
<evidence type="ECO:0000256" key="1">
    <source>
        <dbReference type="SAM" id="MobiDB-lite"/>
    </source>
</evidence>
<sequence>MSFWTDVSDGGHRSGVSRRRNSLRSVDQELRWNKTMERSTTFAPRRNFITCATRPKPLHCDGQRMQKRWTMAARAVSAQRGAESEDGAPRHHLQRRDKRVREGRAMAAGVGAAGRISGIEAEARRLGYSAGISACGKSEQWQWALTLLSEMLEVKLEPN</sequence>
<feature type="region of interest" description="Disordered" evidence="1">
    <location>
        <begin position="1"/>
        <end position="22"/>
    </location>
</feature>
<dbReference type="Proteomes" id="UP001189429">
    <property type="component" value="Unassembled WGS sequence"/>
</dbReference>
<reference evidence="2" key="1">
    <citation type="submission" date="2023-10" db="EMBL/GenBank/DDBJ databases">
        <authorList>
            <person name="Chen Y."/>
            <person name="Shah S."/>
            <person name="Dougan E. K."/>
            <person name="Thang M."/>
            <person name="Chan C."/>
        </authorList>
    </citation>
    <scope>NUCLEOTIDE SEQUENCE [LARGE SCALE GENOMIC DNA]</scope>
</reference>
<comment type="caution">
    <text evidence="2">The sequence shown here is derived from an EMBL/GenBank/DDBJ whole genome shotgun (WGS) entry which is preliminary data.</text>
</comment>
<dbReference type="EMBL" id="CAUYUJ010006157">
    <property type="protein sequence ID" value="CAK0816301.1"/>
    <property type="molecule type" value="Genomic_DNA"/>
</dbReference>
<evidence type="ECO:0000313" key="2">
    <source>
        <dbReference type="EMBL" id="CAK0816301.1"/>
    </source>
</evidence>
<protein>
    <submittedName>
        <fullName evidence="2">Uncharacterized protein</fullName>
    </submittedName>
</protein>
<gene>
    <name evidence="2" type="ORF">PCOR1329_LOCUS19317</name>
</gene>
<organism evidence="2 3">
    <name type="scientific">Prorocentrum cordatum</name>
    <dbReference type="NCBI Taxonomy" id="2364126"/>
    <lineage>
        <taxon>Eukaryota</taxon>
        <taxon>Sar</taxon>
        <taxon>Alveolata</taxon>
        <taxon>Dinophyceae</taxon>
        <taxon>Prorocentrales</taxon>
        <taxon>Prorocentraceae</taxon>
        <taxon>Prorocentrum</taxon>
    </lineage>
</organism>
<accession>A0ABN9RCI9</accession>
<evidence type="ECO:0000313" key="3">
    <source>
        <dbReference type="Proteomes" id="UP001189429"/>
    </source>
</evidence>
<proteinExistence type="predicted"/>
<keyword evidence="3" id="KW-1185">Reference proteome</keyword>